<dbReference type="AlphaFoldDB" id="A0A7W6RZL4"/>
<dbReference type="GO" id="GO:0008939">
    <property type="term" value="F:nicotinate-nucleotide-dimethylbenzimidazole phosphoribosyltransferase activity"/>
    <property type="evidence" value="ECO:0007669"/>
    <property type="project" value="UniProtKB-UniRule"/>
</dbReference>
<name>A0A7W6RZL4_9PROT</name>
<evidence type="ECO:0000313" key="11">
    <source>
        <dbReference type="EMBL" id="MBB4285534.1"/>
    </source>
</evidence>
<reference evidence="11 12" key="1">
    <citation type="submission" date="2020-08" db="EMBL/GenBank/DDBJ databases">
        <title>Genome sequencing of Purple Non-Sulfur Bacteria from various extreme environments.</title>
        <authorList>
            <person name="Mayer M."/>
        </authorList>
    </citation>
    <scope>NUCLEOTIDE SEQUENCE [LARGE SCALE GENOMIC DNA]</scope>
    <source>
        <strain evidence="11 12">JA135</strain>
    </source>
</reference>
<dbReference type="InterPro" id="IPR003200">
    <property type="entry name" value="Nict_dMeBzImd_PRibTrfase"/>
</dbReference>
<dbReference type="Gene3D" id="3.40.50.10210">
    <property type="match status" value="1"/>
</dbReference>
<evidence type="ECO:0000256" key="3">
    <source>
        <dbReference type="ARBA" id="ARBA00011991"/>
    </source>
</evidence>
<comment type="caution">
    <text evidence="11">The sequence shown here is derived from an EMBL/GenBank/DDBJ whole genome shotgun (WGS) entry which is preliminary data.</text>
</comment>
<dbReference type="InterPro" id="IPR017846">
    <property type="entry name" value="Nict_dMeBzImd_PRibTrfase_bact"/>
</dbReference>
<evidence type="ECO:0000256" key="5">
    <source>
        <dbReference type="ARBA" id="ARBA00022573"/>
    </source>
</evidence>
<dbReference type="CDD" id="cd02439">
    <property type="entry name" value="DMB-PRT_CobT"/>
    <property type="match status" value="1"/>
</dbReference>
<evidence type="ECO:0000256" key="2">
    <source>
        <dbReference type="ARBA" id="ARBA00007110"/>
    </source>
</evidence>
<proteinExistence type="inferred from homology"/>
<evidence type="ECO:0000256" key="4">
    <source>
        <dbReference type="ARBA" id="ARBA00015486"/>
    </source>
</evidence>
<evidence type="ECO:0000256" key="8">
    <source>
        <dbReference type="ARBA" id="ARBA00030686"/>
    </source>
</evidence>
<comment type="function">
    <text evidence="10">Catalyzes the synthesis of alpha-ribazole-5'-phosphate from nicotinate mononucleotide (NAMN) and 5,6-dimethylbenzimidazole (DMB).</text>
</comment>
<evidence type="ECO:0000256" key="10">
    <source>
        <dbReference type="HAMAP-Rule" id="MF_00230"/>
    </source>
</evidence>
<accession>A0A7W6RZL4</accession>
<evidence type="ECO:0000256" key="1">
    <source>
        <dbReference type="ARBA" id="ARBA00005049"/>
    </source>
</evidence>
<evidence type="ECO:0000256" key="9">
    <source>
        <dbReference type="ARBA" id="ARBA00047340"/>
    </source>
</evidence>
<feature type="active site" description="Proton acceptor" evidence="10">
    <location>
        <position position="310"/>
    </location>
</feature>
<evidence type="ECO:0000313" key="12">
    <source>
        <dbReference type="Proteomes" id="UP000555728"/>
    </source>
</evidence>
<dbReference type="PANTHER" id="PTHR43463">
    <property type="entry name" value="NICOTINATE-NUCLEOTIDE--DIMETHYLBENZIMIDAZOLE PHOSPHORIBOSYLTRANSFERASE"/>
    <property type="match status" value="1"/>
</dbReference>
<comment type="catalytic activity">
    <reaction evidence="9 10">
        <text>5,6-dimethylbenzimidazole + nicotinate beta-D-ribonucleotide = alpha-ribazole 5'-phosphate + nicotinate + H(+)</text>
        <dbReference type="Rhea" id="RHEA:11196"/>
        <dbReference type="ChEBI" id="CHEBI:15378"/>
        <dbReference type="ChEBI" id="CHEBI:15890"/>
        <dbReference type="ChEBI" id="CHEBI:32544"/>
        <dbReference type="ChEBI" id="CHEBI:57502"/>
        <dbReference type="ChEBI" id="CHEBI:57918"/>
        <dbReference type="EC" id="2.4.2.21"/>
    </reaction>
</comment>
<dbReference type="Gene3D" id="1.10.1610.10">
    <property type="match status" value="1"/>
</dbReference>
<dbReference type="NCBIfam" id="NF000996">
    <property type="entry name" value="PRK00105.1"/>
    <property type="match status" value="1"/>
</dbReference>
<sequence>MPTAPLPPVASLEAVRTLAHDLPGPDTAAHAAAVAREPTLTKPAGSLGRLEPVAAWLAAWQGRHPARVERVRCVVFAGNHGVAGRGVSAFPPEVTVQMVANFEAGGAAINQLCRAHGADLQVVPLALDRPTVPFDTDAAMTEAEVVAALNAGLTLDLSDTDLLIVGEMGIGNTTAAAALALALFGGTAGDWVGRGTGLDDAGLARKRSVVEAAHRHHGFTLSDPLEALRRVGGRELAAMAGGVLAARHARVPVLLDGFICCASAAVWQAMTPGGLDHALAGHVSQEPGHRRLLAAMHKDPLLDLGMRLGEGSGAAVALGVVRDAAACHAGMATFADAGVSGAGDGTRDAAS</sequence>
<dbReference type="EMBL" id="JACIGI010000007">
    <property type="protein sequence ID" value="MBB4285534.1"/>
    <property type="molecule type" value="Genomic_DNA"/>
</dbReference>
<keyword evidence="5 10" id="KW-0169">Cobalamin biosynthesis</keyword>
<dbReference type="Proteomes" id="UP000555728">
    <property type="component" value="Unassembled WGS sequence"/>
</dbReference>
<evidence type="ECO:0000256" key="6">
    <source>
        <dbReference type="ARBA" id="ARBA00022676"/>
    </source>
</evidence>
<dbReference type="UniPathway" id="UPA00061">
    <property type="reaction ID" value="UER00516"/>
</dbReference>
<keyword evidence="7 10" id="KW-0808">Transferase</keyword>
<protein>
    <recommendedName>
        <fullName evidence="4 10">Nicotinate-nucleotide--dimethylbenzimidazole phosphoribosyltransferase</fullName>
        <shortName evidence="10">NN:DBI PRT</shortName>
        <ecNumber evidence="3 10">2.4.2.21</ecNumber>
    </recommendedName>
    <alternativeName>
        <fullName evidence="8 10">N(1)-alpha-phosphoribosyltransferase</fullName>
    </alternativeName>
</protein>
<keyword evidence="6 10" id="KW-0328">Glycosyltransferase</keyword>
<dbReference type="EC" id="2.4.2.21" evidence="3 10"/>
<gene>
    <name evidence="10" type="primary">cobT</name>
    <name evidence="11" type="ORF">GGD88_001252</name>
</gene>
<dbReference type="InterPro" id="IPR036087">
    <property type="entry name" value="Nict_dMeBzImd_PRibTrfase_sf"/>
</dbReference>
<comment type="similarity">
    <text evidence="2 10">Belongs to the CobT family.</text>
</comment>
<keyword evidence="12" id="KW-1185">Reference proteome</keyword>
<dbReference type="InterPro" id="IPR023195">
    <property type="entry name" value="Nict_dMeBzImd_PRibTrfase_N"/>
</dbReference>
<dbReference type="RefSeq" id="WP_184432867.1">
    <property type="nucleotide sequence ID" value="NZ_JACIGI010000007.1"/>
</dbReference>
<comment type="pathway">
    <text evidence="1 10">Nucleoside biosynthesis; alpha-ribazole biosynthesis; alpha-ribazole from 5,6-dimethylbenzimidazole: step 1/2.</text>
</comment>
<dbReference type="NCBIfam" id="TIGR03160">
    <property type="entry name" value="cobT_DBIPRT"/>
    <property type="match status" value="1"/>
</dbReference>
<dbReference type="Pfam" id="PF02277">
    <property type="entry name" value="DBI_PRT"/>
    <property type="match status" value="1"/>
</dbReference>
<evidence type="ECO:0000256" key="7">
    <source>
        <dbReference type="ARBA" id="ARBA00022679"/>
    </source>
</evidence>
<dbReference type="PANTHER" id="PTHR43463:SF1">
    <property type="entry name" value="NICOTINATE-NUCLEOTIDE--DIMETHYLBENZIMIDAZOLE PHOSPHORIBOSYLTRANSFERASE"/>
    <property type="match status" value="1"/>
</dbReference>
<dbReference type="GO" id="GO:0009236">
    <property type="term" value="P:cobalamin biosynthetic process"/>
    <property type="evidence" value="ECO:0007669"/>
    <property type="project" value="UniProtKB-UniRule"/>
</dbReference>
<organism evidence="11 12">
    <name type="scientific">Roseospira goensis</name>
    <dbReference type="NCBI Taxonomy" id="391922"/>
    <lineage>
        <taxon>Bacteria</taxon>
        <taxon>Pseudomonadati</taxon>
        <taxon>Pseudomonadota</taxon>
        <taxon>Alphaproteobacteria</taxon>
        <taxon>Rhodospirillales</taxon>
        <taxon>Rhodospirillaceae</taxon>
        <taxon>Roseospira</taxon>
    </lineage>
</organism>
<dbReference type="HAMAP" id="MF_00230">
    <property type="entry name" value="CobT"/>
    <property type="match status" value="1"/>
</dbReference>
<dbReference type="SUPFAM" id="SSF52733">
    <property type="entry name" value="Nicotinate mononucleotide:5,6-dimethylbenzimidazole phosphoribosyltransferase (CobT)"/>
    <property type="match status" value="1"/>
</dbReference>